<gene>
    <name evidence="2" type="ORF">BN159_7500</name>
</gene>
<evidence type="ECO:0000259" key="1">
    <source>
        <dbReference type="Pfam" id="PF09346"/>
    </source>
</evidence>
<dbReference type="EMBL" id="HE971709">
    <property type="protein sequence ID" value="CCK31879.1"/>
    <property type="molecule type" value="Genomic_DNA"/>
</dbReference>
<protein>
    <recommendedName>
        <fullName evidence="1">Knr4/Smi1-like domain-containing protein</fullName>
    </recommendedName>
</protein>
<dbReference type="Proteomes" id="UP000008043">
    <property type="component" value="Chromosome"/>
</dbReference>
<dbReference type="Pfam" id="PF09346">
    <property type="entry name" value="SMI1_KNR4"/>
    <property type="match status" value="1"/>
</dbReference>
<accession>K4RFL7</accession>
<dbReference type="Gene3D" id="3.40.1580.10">
    <property type="entry name" value="SMI1/KNR4-like"/>
    <property type="match status" value="1"/>
</dbReference>
<dbReference type="RefSeq" id="WP_015662205.1">
    <property type="nucleotide sequence ID" value="NC_020504.1"/>
</dbReference>
<dbReference type="STRING" id="1214101.BN159_7500"/>
<keyword evidence="3" id="KW-1185">Reference proteome</keyword>
<dbReference type="AlphaFoldDB" id="K4RFL7"/>
<dbReference type="OrthoDB" id="4103969at2"/>
<dbReference type="InterPro" id="IPR037883">
    <property type="entry name" value="Knr4/Smi1-like_sf"/>
</dbReference>
<dbReference type="KEGG" id="sdv:BN159_7500"/>
<feature type="domain" description="Knr4/Smi1-like" evidence="1">
    <location>
        <begin position="11"/>
        <end position="140"/>
    </location>
</feature>
<organism evidence="2 3">
    <name type="scientific">Streptomyces davaonensis (strain DSM 101723 / JCM 4913 / KCC S-0913 / 768)</name>
    <dbReference type="NCBI Taxonomy" id="1214101"/>
    <lineage>
        <taxon>Bacteria</taxon>
        <taxon>Bacillati</taxon>
        <taxon>Actinomycetota</taxon>
        <taxon>Actinomycetes</taxon>
        <taxon>Kitasatosporales</taxon>
        <taxon>Streptomycetaceae</taxon>
        <taxon>Streptomyces</taxon>
    </lineage>
</organism>
<dbReference type="HOGENOM" id="CLU_115772_4_0_11"/>
<dbReference type="InterPro" id="IPR018958">
    <property type="entry name" value="Knr4/Smi1-like_dom"/>
</dbReference>
<proteinExistence type="predicted"/>
<sequence>MSIEFETTGPGADAALLAAFEGRTGLRIPVACRQLLHRHNGGELPSNFLDTPTGRDVGVGVTEMLGVDTGDDCDIEVRLRELRGRAPDWFLPLFDAECGNVVGVSVSDSDEGRVYFWDHEREGTGRAVVEVADTLDAFMESLRPVDDWDDEDN</sequence>
<dbReference type="SUPFAM" id="SSF160631">
    <property type="entry name" value="SMI1/KNR4-like"/>
    <property type="match status" value="1"/>
</dbReference>
<reference evidence="2 3" key="1">
    <citation type="journal article" date="2012" name="J. Bacteriol.">
        <title>Genome sequence of the bacterium Streptomyces davawensis JCM 4913 and heterologous production of the unique antibiotic roseoflavin.</title>
        <authorList>
            <person name="Jankowitsch F."/>
            <person name="Schwarz J."/>
            <person name="Ruckert C."/>
            <person name="Gust B."/>
            <person name="Szczepanowski R."/>
            <person name="Blom J."/>
            <person name="Pelzer S."/>
            <person name="Kalinowski J."/>
            <person name="Mack M."/>
        </authorList>
    </citation>
    <scope>NUCLEOTIDE SEQUENCE [LARGE SCALE GENOMIC DNA]</scope>
    <source>
        <strain evidence="3">DSM 101723 / JCM 4913 / KCC S-0913 / 768</strain>
    </source>
</reference>
<evidence type="ECO:0000313" key="3">
    <source>
        <dbReference type="Proteomes" id="UP000008043"/>
    </source>
</evidence>
<dbReference type="PATRIC" id="fig|1214101.3.peg.7596"/>
<evidence type="ECO:0000313" key="2">
    <source>
        <dbReference type="EMBL" id="CCK31879.1"/>
    </source>
</evidence>
<name>K4RFL7_STRDJ</name>
<dbReference type="eggNOG" id="ENOG50330S4">
    <property type="taxonomic scope" value="Bacteria"/>
</dbReference>